<reference evidence="4" key="1">
    <citation type="submission" date="2021-07" db="EMBL/GenBank/DDBJ databases">
        <title>Roseobacter insulae sp. nov., isolated from a tidal flat.</title>
        <authorList>
            <person name="Park S."/>
            <person name="Yoon J.-H."/>
        </authorList>
    </citation>
    <scope>NUCLEOTIDE SEQUENCE</scope>
    <source>
        <strain evidence="4">YSTF-M11</strain>
    </source>
</reference>
<keyword evidence="1" id="KW-0812">Transmembrane</keyword>
<proteinExistence type="predicted"/>
<feature type="transmembrane region" description="Helical" evidence="1">
    <location>
        <begin position="208"/>
        <end position="228"/>
    </location>
</feature>
<dbReference type="Proteomes" id="UP001138661">
    <property type="component" value="Unassembled WGS sequence"/>
</dbReference>
<evidence type="ECO:0000256" key="1">
    <source>
        <dbReference type="SAM" id="Phobius"/>
    </source>
</evidence>
<evidence type="ECO:0000313" key="5">
    <source>
        <dbReference type="Proteomes" id="UP001138661"/>
    </source>
</evidence>
<organism evidence="4 5">
    <name type="scientific">Roseobacter insulae</name>
    <dbReference type="NCBI Taxonomy" id="2859783"/>
    <lineage>
        <taxon>Bacteria</taxon>
        <taxon>Pseudomonadati</taxon>
        <taxon>Pseudomonadota</taxon>
        <taxon>Alphaproteobacteria</taxon>
        <taxon>Rhodobacterales</taxon>
        <taxon>Roseobacteraceae</taxon>
        <taxon>Roseobacter</taxon>
    </lineage>
</organism>
<comment type="caution">
    <text evidence="4">The sequence shown here is derived from an EMBL/GenBank/DDBJ whole genome shotgun (WGS) entry which is preliminary data.</text>
</comment>
<dbReference type="AlphaFoldDB" id="A0A9X1FXQ7"/>
<accession>A0A9X1FXQ7</accession>
<feature type="domain" description="Ice-binding protein C-terminal" evidence="3">
    <location>
        <begin position="207"/>
        <end position="232"/>
    </location>
</feature>
<keyword evidence="1" id="KW-0472">Membrane</keyword>
<dbReference type="NCBIfam" id="TIGR03370">
    <property type="entry name" value="VPLPA-CTERM"/>
    <property type="match status" value="1"/>
</dbReference>
<evidence type="ECO:0000256" key="2">
    <source>
        <dbReference type="SAM" id="SignalP"/>
    </source>
</evidence>
<dbReference type="EMBL" id="JAHXDN010000005">
    <property type="protein sequence ID" value="MBW4709704.1"/>
    <property type="molecule type" value="Genomic_DNA"/>
</dbReference>
<gene>
    <name evidence="4" type="ORF">KX928_18100</name>
</gene>
<name>A0A9X1FXQ7_9RHOB</name>
<dbReference type="RefSeq" id="WP_219505519.1">
    <property type="nucleotide sequence ID" value="NZ_JAHXDN010000005.1"/>
</dbReference>
<sequence length="236" mass="24234">MQRFLKPAAVAAALSLAPVAVSAATYVIDFGTGATSATPMTEYAEDGFRFAVSGNFNQGVTGATLFDTTCVAAPENQNCGGDSDLTSAGSPGYTQGDNGVAGNVLIRQEAGATVPDDAATSGFILFTLLSDTPFYWVGASAVDDGTFTFRTSAFDGGTSNIGSITLGENETGSTTFRSGLISQGDWLRFRYSGSGGIDALVFETPMPVPVPAALPLMLVGMGAFGLAARHRKNKPV</sequence>
<dbReference type="Pfam" id="PF07589">
    <property type="entry name" value="PEP-CTERM"/>
    <property type="match status" value="1"/>
</dbReference>
<feature type="chain" id="PRO_5040896200" evidence="2">
    <location>
        <begin position="24"/>
        <end position="236"/>
    </location>
</feature>
<evidence type="ECO:0000313" key="4">
    <source>
        <dbReference type="EMBL" id="MBW4709704.1"/>
    </source>
</evidence>
<keyword evidence="1" id="KW-1133">Transmembrane helix</keyword>
<keyword evidence="5" id="KW-1185">Reference proteome</keyword>
<dbReference type="InterPro" id="IPR022472">
    <property type="entry name" value="VPLPA-CTERM"/>
</dbReference>
<dbReference type="InterPro" id="IPR013424">
    <property type="entry name" value="Ice-binding_C"/>
</dbReference>
<protein>
    <submittedName>
        <fullName evidence="4">VPLPA-CTERM sorting domain-containing protein</fullName>
    </submittedName>
</protein>
<keyword evidence="2" id="KW-0732">Signal</keyword>
<evidence type="ECO:0000259" key="3">
    <source>
        <dbReference type="Pfam" id="PF07589"/>
    </source>
</evidence>
<feature type="signal peptide" evidence="2">
    <location>
        <begin position="1"/>
        <end position="23"/>
    </location>
</feature>